<evidence type="ECO:0000256" key="8">
    <source>
        <dbReference type="ARBA" id="ARBA00023004"/>
    </source>
</evidence>
<evidence type="ECO:0000313" key="12">
    <source>
        <dbReference type="EMBL" id="UFP94245.1"/>
    </source>
</evidence>
<dbReference type="SUPFAM" id="SSF56014">
    <property type="entry name" value="Nitrite and sulphite reductase 4Fe-4S domain-like"/>
    <property type="match status" value="2"/>
</dbReference>
<dbReference type="RefSeq" id="WP_230841303.1">
    <property type="nucleotide sequence ID" value="NZ_CP063845.1"/>
</dbReference>
<dbReference type="PANTHER" id="PTHR11493:SF47">
    <property type="entry name" value="SULFITE REDUCTASE [NADPH] SUBUNIT BETA"/>
    <property type="match status" value="1"/>
</dbReference>
<feature type="domain" description="Nitrite/sulphite reductase 4Fe-4S" evidence="10">
    <location>
        <begin position="425"/>
        <end position="547"/>
    </location>
</feature>
<keyword evidence="8" id="KW-0408">Iron</keyword>
<keyword evidence="6" id="KW-0479">Metal-binding</keyword>
<dbReference type="InterPro" id="IPR045854">
    <property type="entry name" value="NO2/SO3_Rdtase_4Fe4S_sf"/>
</dbReference>
<dbReference type="EMBL" id="CP063845">
    <property type="protein sequence ID" value="UFP94245.1"/>
    <property type="molecule type" value="Genomic_DNA"/>
</dbReference>
<dbReference type="PROSITE" id="PS00365">
    <property type="entry name" value="NIR_SIR"/>
    <property type="match status" value="1"/>
</dbReference>
<dbReference type="NCBIfam" id="NF010029">
    <property type="entry name" value="PRK13504.1"/>
    <property type="match status" value="1"/>
</dbReference>
<dbReference type="InterPro" id="IPR006067">
    <property type="entry name" value="NO2/SO3_Rdtase_4Fe4S_dom"/>
</dbReference>
<evidence type="ECO:0000256" key="5">
    <source>
        <dbReference type="ARBA" id="ARBA00022617"/>
    </source>
</evidence>
<dbReference type="PRINTS" id="PR00397">
    <property type="entry name" value="SIROHAEM"/>
</dbReference>
<reference evidence="12 13" key="1">
    <citation type="journal article" date="2021" name="Genome Biol. Evol.">
        <title>Complete Genome Sequencing of a Novel Gloeobacter Species from a Waterfall Cave in Mexico.</title>
        <authorList>
            <person name="Saw J.H."/>
            <person name="Cardona T."/>
            <person name="Montejano G."/>
        </authorList>
    </citation>
    <scope>NUCLEOTIDE SEQUENCE [LARGE SCALE GENOMIC DNA]</scope>
    <source>
        <strain evidence="12">MG652769</strain>
    </source>
</reference>
<keyword evidence="9" id="KW-0411">Iron-sulfur</keyword>
<proteinExistence type="inferred from homology"/>
<keyword evidence="5" id="KW-0349">Heme</keyword>
<keyword evidence="7" id="KW-0560">Oxidoreductase</keyword>
<dbReference type="InterPro" id="IPR036136">
    <property type="entry name" value="Nit/Sulf_reduc_fer-like_dom_sf"/>
</dbReference>
<keyword evidence="4" id="KW-0004">4Fe-4S</keyword>
<evidence type="ECO:0000256" key="9">
    <source>
        <dbReference type="ARBA" id="ARBA00023014"/>
    </source>
</evidence>
<evidence type="ECO:0000256" key="1">
    <source>
        <dbReference type="ARBA" id="ARBA00001929"/>
    </source>
</evidence>
<name>A0ABY3PKQ0_9CYAN</name>
<feature type="domain" description="Nitrite/Sulfite reductase ferredoxin-like" evidence="11">
    <location>
        <begin position="70"/>
        <end position="128"/>
    </location>
</feature>
<evidence type="ECO:0000259" key="11">
    <source>
        <dbReference type="Pfam" id="PF03460"/>
    </source>
</evidence>
<gene>
    <name evidence="12" type="ORF">ISF26_21220</name>
</gene>
<dbReference type="Proteomes" id="UP001054846">
    <property type="component" value="Chromosome"/>
</dbReference>
<evidence type="ECO:0000256" key="6">
    <source>
        <dbReference type="ARBA" id="ARBA00022723"/>
    </source>
</evidence>
<comment type="similarity">
    <text evidence="3">Belongs to the nitrite and sulfite reductase 4Fe-4S domain family.</text>
</comment>
<keyword evidence="13" id="KW-1185">Reference proteome</keyword>
<dbReference type="Pfam" id="PF01077">
    <property type="entry name" value="NIR_SIR"/>
    <property type="match status" value="2"/>
</dbReference>
<evidence type="ECO:0000256" key="7">
    <source>
        <dbReference type="ARBA" id="ARBA00023002"/>
    </source>
</evidence>
<comment type="cofactor">
    <cofactor evidence="2">
        <name>[4Fe-4S] cluster</name>
        <dbReference type="ChEBI" id="CHEBI:49883"/>
    </cofactor>
</comment>
<evidence type="ECO:0000313" key="13">
    <source>
        <dbReference type="Proteomes" id="UP001054846"/>
    </source>
</evidence>
<dbReference type="PANTHER" id="PTHR11493">
    <property type="entry name" value="SULFITE REDUCTASE [NADPH] SUBUNIT BETA-RELATED"/>
    <property type="match status" value="1"/>
</dbReference>
<accession>A0ABY3PKQ0</accession>
<dbReference type="InterPro" id="IPR045169">
    <property type="entry name" value="NO2/SO3_Rdtase_4Fe4S_prot"/>
</dbReference>
<evidence type="ECO:0000256" key="2">
    <source>
        <dbReference type="ARBA" id="ARBA00001966"/>
    </source>
</evidence>
<dbReference type="Gene3D" id="3.90.480.10">
    <property type="entry name" value="Sulfite Reductase Hemoprotein,Domain 2"/>
    <property type="match status" value="1"/>
</dbReference>
<dbReference type="SUPFAM" id="SSF55124">
    <property type="entry name" value="Nitrite/Sulfite reductase N-terminal domain-like"/>
    <property type="match status" value="2"/>
</dbReference>
<evidence type="ECO:0000259" key="10">
    <source>
        <dbReference type="Pfam" id="PF01077"/>
    </source>
</evidence>
<organism evidence="12 13">
    <name type="scientific">Gloeobacter morelensis MG652769</name>
    <dbReference type="NCBI Taxonomy" id="2781736"/>
    <lineage>
        <taxon>Bacteria</taxon>
        <taxon>Bacillati</taxon>
        <taxon>Cyanobacteriota</taxon>
        <taxon>Cyanophyceae</taxon>
        <taxon>Gloeobacterales</taxon>
        <taxon>Gloeobacteraceae</taxon>
        <taxon>Gloeobacter</taxon>
        <taxon>Gloeobacter morelensis</taxon>
    </lineage>
</organism>
<protein>
    <submittedName>
        <fullName evidence="12">NADPH-dependent assimilatory sulfite reductase hemoprotein subunit</fullName>
    </submittedName>
</protein>
<dbReference type="InterPro" id="IPR005117">
    <property type="entry name" value="NiRdtase/SiRdtase_haem-b_fer"/>
</dbReference>
<feature type="domain" description="Nitrite/Sulfite reductase ferredoxin-like" evidence="11">
    <location>
        <begin position="343"/>
        <end position="411"/>
    </location>
</feature>
<dbReference type="Pfam" id="PF03460">
    <property type="entry name" value="NIR_SIR_ferr"/>
    <property type="match status" value="2"/>
</dbReference>
<dbReference type="InterPro" id="IPR006066">
    <property type="entry name" value="NO2/SO3_Rdtase_FeS/sirohaem_BS"/>
</dbReference>
<comment type="cofactor">
    <cofactor evidence="1">
        <name>siroheme</name>
        <dbReference type="ChEBI" id="CHEBI:60052"/>
    </cofactor>
</comment>
<feature type="domain" description="Nitrite/sulphite reductase 4Fe-4S" evidence="10">
    <location>
        <begin position="168"/>
        <end position="324"/>
    </location>
</feature>
<dbReference type="Gene3D" id="3.30.413.10">
    <property type="entry name" value="Sulfite Reductase Hemoprotein, domain 1"/>
    <property type="match status" value="2"/>
</dbReference>
<evidence type="ECO:0000256" key="4">
    <source>
        <dbReference type="ARBA" id="ARBA00022485"/>
    </source>
</evidence>
<sequence length="560" mass="62336">MTDTMRRSKVEHIKENSHNLRGRLREELQQPETTHFAEESVQLLKFHGIYQQDDRDGRKARKDAGLEPDYAFMVRTKNPGGYAPAAFYLAMDRLADALGSATLRVTTRQGLQLHGIRKHDLREAIATISAQLGSTLGACGDINRNVMAPPAPFTARPYAVAREAAVAIADLLTPRTGAYFEVWQDEALVHSGEPEVEPIYGKTYLPRKFKIAVAVEGDNSVDIYTQDLGVIPVFEDGERLLGYNLTVGGGLGMTHAKPETFARQADHLGFVPPEDMLEAVKAVVLVQRDYGDRYNRRHARLKYLIHDRGLDWFRTQVETYLGKPLQPWRALAPWVFCDYLGWHPQGDGRYCLGIWIENGRIKDAGDFQLKSALREIVERFGVDLILTPTQNVLLVDIAPEARAPIDAILQSAGVRPVQAISNAERYAMACPAWPTCGLALTESERALPGIIAEIEAKLTELDLADEPISIRMTGCPNGCARPYMGEIGFVGSAPGAYNLYLGGNLASTRLNWVFRERVKREDILAVLGSLFSYFKRERAPGESFGDFCLRKGRADLEAHL</sequence>
<evidence type="ECO:0000256" key="3">
    <source>
        <dbReference type="ARBA" id="ARBA00010429"/>
    </source>
</evidence>